<proteinExistence type="predicted"/>
<evidence type="ECO:0000313" key="2">
    <source>
        <dbReference type="Proteomes" id="UP001482620"/>
    </source>
</evidence>
<gene>
    <name evidence="1" type="ORF">ILYODFUR_028646</name>
</gene>
<dbReference type="Proteomes" id="UP001482620">
    <property type="component" value="Unassembled WGS sequence"/>
</dbReference>
<keyword evidence="2" id="KW-1185">Reference proteome</keyword>
<protein>
    <submittedName>
        <fullName evidence="1">Uncharacterized protein</fullName>
    </submittedName>
</protein>
<comment type="caution">
    <text evidence="1">The sequence shown here is derived from an EMBL/GenBank/DDBJ whole genome shotgun (WGS) entry which is preliminary data.</text>
</comment>
<organism evidence="1 2">
    <name type="scientific">Ilyodon furcidens</name>
    <name type="common">goldbreast splitfin</name>
    <dbReference type="NCBI Taxonomy" id="33524"/>
    <lineage>
        <taxon>Eukaryota</taxon>
        <taxon>Metazoa</taxon>
        <taxon>Chordata</taxon>
        <taxon>Craniata</taxon>
        <taxon>Vertebrata</taxon>
        <taxon>Euteleostomi</taxon>
        <taxon>Actinopterygii</taxon>
        <taxon>Neopterygii</taxon>
        <taxon>Teleostei</taxon>
        <taxon>Neoteleostei</taxon>
        <taxon>Acanthomorphata</taxon>
        <taxon>Ovalentaria</taxon>
        <taxon>Atherinomorphae</taxon>
        <taxon>Cyprinodontiformes</taxon>
        <taxon>Goodeidae</taxon>
        <taxon>Ilyodon</taxon>
    </lineage>
</organism>
<accession>A0ABV0UYZ7</accession>
<sequence>MQAGKSTKQQILSASIPVRANSIGTPAMDYNIDEHGLYINRGQYEFFYTFQCHTNLRLTQPRKSRSHN</sequence>
<evidence type="ECO:0000313" key="1">
    <source>
        <dbReference type="EMBL" id="MEQ2249388.1"/>
    </source>
</evidence>
<dbReference type="EMBL" id="JAHRIQ010085044">
    <property type="protein sequence ID" value="MEQ2249388.1"/>
    <property type="molecule type" value="Genomic_DNA"/>
</dbReference>
<reference evidence="1 2" key="1">
    <citation type="submission" date="2021-06" db="EMBL/GenBank/DDBJ databases">
        <authorList>
            <person name="Palmer J.M."/>
        </authorList>
    </citation>
    <scope>NUCLEOTIDE SEQUENCE [LARGE SCALE GENOMIC DNA]</scope>
    <source>
        <strain evidence="2">if_2019</strain>
        <tissue evidence="1">Muscle</tissue>
    </source>
</reference>
<name>A0ABV0UYZ7_9TELE</name>